<dbReference type="InterPro" id="IPR016032">
    <property type="entry name" value="Sig_transdc_resp-reg_C-effctor"/>
</dbReference>
<sequence length="636" mass="69095">MEFSVLGPVEVRDGIEDLTLAAAKPRRVLATLLLNAGRVVSHATLIEELWDEKPPRLARKTIQTYLYQLRKALASGPCGEARQWLETRPNGYRLLLQPGELDLHAFQQRVALGRSSLADGDHARAAQLLREALGLWRGDALDDVPHGPVLAAEVARLEETRLAALQQRIEADLRLGLHRELVGELQTLTRRHPLREEFSAQLLLAAHRSGLREEALSCYARLRRAVVEHTGLEPSERLQRLHSAVLADAPALNTPERPAAPRPGHRLIRPAEIPAGIAEIVGRTAETEALERQLARSAALVPLVGAPGTGKTALAVHVAHRVRERFPDGQLFLTLHDGEGRPLEPLAAMRSMLRTIAPGEPPASLEEAARMFRSWTADRRVLVFLDDAASVHQVLQLLPSGQKCATIVTSRRRLAGLPGSGGVRLDRLTAREALALLGTVAGHERVERERGAAAELVAWCEGLPLAVWAAGQRLAARPALGVAELAARMRVERQRLGELQAGDVDVRQRIGAAVRRLGGADERALRTLAALGDRRLDPGELGRTLDLSPERTEALVERFLDAHLMLDGDTEPGVRIPALVRLACLGPTPPAPGAACAQSAALPRTLPDRRLSPRSHRTVPAGSRAHCRTVAYSARG</sequence>
<dbReference type="PRINTS" id="PR00364">
    <property type="entry name" value="DISEASERSIST"/>
</dbReference>
<name>A0A101P936_9ACTN</name>
<comment type="similarity">
    <text evidence="1">Belongs to the AfsR/DnrI/RedD regulatory family.</text>
</comment>
<keyword evidence="9" id="KW-1185">Reference proteome</keyword>
<dbReference type="Pfam" id="PF03704">
    <property type="entry name" value="BTAD"/>
    <property type="match status" value="1"/>
</dbReference>
<dbReference type="PANTHER" id="PTHR35807:SF1">
    <property type="entry name" value="TRANSCRIPTIONAL REGULATOR REDD"/>
    <property type="match status" value="1"/>
</dbReference>
<dbReference type="EMBL" id="LMWN01000013">
    <property type="protein sequence ID" value="KUN07195.1"/>
    <property type="molecule type" value="Genomic_DNA"/>
</dbReference>
<dbReference type="Pfam" id="PF00931">
    <property type="entry name" value="NB-ARC"/>
    <property type="match status" value="1"/>
</dbReference>
<evidence type="ECO:0000256" key="4">
    <source>
        <dbReference type="ARBA" id="ARBA00023125"/>
    </source>
</evidence>
<dbReference type="InterPro" id="IPR011990">
    <property type="entry name" value="TPR-like_helical_dom_sf"/>
</dbReference>
<dbReference type="Proteomes" id="UP000053127">
    <property type="component" value="Unassembled WGS sequence"/>
</dbReference>
<dbReference type="SUPFAM" id="SSF46894">
    <property type="entry name" value="C-terminal effector domain of the bipartite response regulators"/>
    <property type="match status" value="1"/>
</dbReference>
<dbReference type="RefSeq" id="WP_067121115.1">
    <property type="nucleotide sequence ID" value="NZ_KQ948209.1"/>
</dbReference>
<dbReference type="SUPFAM" id="SSF52540">
    <property type="entry name" value="P-loop containing nucleoside triphosphate hydrolases"/>
    <property type="match status" value="1"/>
</dbReference>
<evidence type="ECO:0000256" key="1">
    <source>
        <dbReference type="ARBA" id="ARBA00005820"/>
    </source>
</evidence>
<dbReference type="InterPro" id="IPR005158">
    <property type="entry name" value="BTAD"/>
</dbReference>
<dbReference type="SMART" id="SM00862">
    <property type="entry name" value="Trans_reg_C"/>
    <property type="match status" value="1"/>
</dbReference>
<dbReference type="InterPro" id="IPR051677">
    <property type="entry name" value="AfsR-DnrI-RedD_regulator"/>
</dbReference>
<dbReference type="InterPro" id="IPR002182">
    <property type="entry name" value="NB-ARC"/>
</dbReference>
<dbReference type="CDD" id="cd15831">
    <property type="entry name" value="BTAD"/>
    <property type="match status" value="1"/>
</dbReference>
<dbReference type="GO" id="GO:0006355">
    <property type="term" value="P:regulation of DNA-templated transcription"/>
    <property type="evidence" value="ECO:0007669"/>
    <property type="project" value="InterPro"/>
</dbReference>
<dbReference type="InterPro" id="IPR001867">
    <property type="entry name" value="OmpR/PhoB-type_DNA-bd"/>
</dbReference>
<evidence type="ECO:0000259" key="7">
    <source>
        <dbReference type="PROSITE" id="PS51755"/>
    </source>
</evidence>
<dbReference type="OrthoDB" id="5521887at2"/>
<dbReference type="AlphaFoldDB" id="A0A101P936"/>
<reference evidence="8 9" key="1">
    <citation type="submission" date="2015-10" db="EMBL/GenBank/DDBJ databases">
        <title>Draft genome sequence of Streptomyces yokosukanensis DSM 40224, type strain for the species Streptomyces yokosukanensis.</title>
        <authorList>
            <person name="Ruckert C."/>
            <person name="Winkler A."/>
            <person name="Kalinowski J."/>
            <person name="Kampfer P."/>
            <person name="Glaeser S."/>
        </authorList>
    </citation>
    <scope>NUCLEOTIDE SEQUENCE [LARGE SCALE GENOMIC DNA]</scope>
    <source>
        <strain evidence="8 9">DSM 40224</strain>
    </source>
</reference>
<dbReference type="SMART" id="SM01043">
    <property type="entry name" value="BTAD"/>
    <property type="match status" value="1"/>
</dbReference>
<keyword evidence="3" id="KW-0805">Transcription regulation</keyword>
<feature type="domain" description="OmpR/PhoB-type" evidence="7">
    <location>
        <begin position="1"/>
        <end position="96"/>
    </location>
</feature>
<dbReference type="STRING" id="67386.AQI95_11670"/>
<evidence type="ECO:0000256" key="2">
    <source>
        <dbReference type="ARBA" id="ARBA00023012"/>
    </source>
</evidence>
<dbReference type="GO" id="GO:0003677">
    <property type="term" value="F:DNA binding"/>
    <property type="evidence" value="ECO:0007669"/>
    <property type="project" value="UniProtKB-UniRule"/>
</dbReference>
<dbReference type="Gene3D" id="1.25.40.10">
    <property type="entry name" value="Tetratricopeptide repeat domain"/>
    <property type="match status" value="1"/>
</dbReference>
<dbReference type="InterPro" id="IPR036388">
    <property type="entry name" value="WH-like_DNA-bd_sf"/>
</dbReference>
<dbReference type="GO" id="GO:0043531">
    <property type="term" value="F:ADP binding"/>
    <property type="evidence" value="ECO:0007669"/>
    <property type="project" value="InterPro"/>
</dbReference>
<dbReference type="Pfam" id="PF00486">
    <property type="entry name" value="Trans_reg_C"/>
    <property type="match status" value="1"/>
</dbReference>
<evidence type="ECO:0000256" key="6">
    <source>
        <dbReference type="PROSITE-ProRule" id="PRU01091"/>
    </source>
</evidence>
<keyword evidence="4 6" id="KW-0238">DNA-binding</keyword>
<comment type="caution">
    <text evidence="8">The sequence shown here is derived from an EMBL/GenBank/DDBJ whole genome shotgun (WGS) entry which is preliminary data.</text>
</comment>
<evidence type="ECO:0000256" key="5">
    <source>
        <dbReference type="ARBA" id="ARBA00023163"/>
    </source>
</evidence>
<dbReference type="Gene3D" id="3.40.50.300">
    <property type="entry name" value="P-loop containing nucleotide triphosphate hydrolases"/>
    <property type="match status" value="1"/>
</dbReference>
<dbReference type="PANTHER" id="PTHR35807">
    <property type="entry name" value="TRANSCRIPTIONAL REGULATOR REDD-RELATED"/>
    <property type="match status" value="1"/>
</dbReference>
<organism evidence="8 9">
    <name type="scientific">Streptomyces yokosukanensis</name>
    <dbReference type="NCBI Taxonomy" id="67386"/>
    <lineage>
        <taxon>Bacteria</taxon>
        <taxon>Bacillati</taxon>
        <taxon>Actinomycetota</taxon>
        <taxon>Actinomycetes</taxon>
        <taxon>Kitasatosporales</taxon>
        <taxon>Streptomycetaceae</taxon>
        <taxon>Streptomyces</taxon>
    </lineage>
</organism>
<feature type="DNA-binding region" description="OmpR/PhoB-type" evidence="6">
    <location>
        <begin position="1"/>
        <end position="96"/>
    </location>
</feature>
<proteinExistence type="inferred from homology"/>
<accession>A0A101P936</accession>
<dbReference type="GO" id="GO:0000160">
    <property type="term" value="P:phosphorelay signal transduction system"/>
    <property type="evidence" value="ECO:0007669"/>
    <property type="project" value="UniProtKB-KW"/>
</dbReference>
<evidence type="ECO:0000256" key="3">
    <source>
        <dbReference type="ARBA" id="ARBA00023015"/>
    </source>
</evidence>
<dbReference type="Gene3D" id="1.10.10.10">
    <property type="entry name" value="Winged helix-like DNA-binding domain superfamily/Winged helix DNA-binding domain"/>
    <property type="match status" value="1"/>
</dbReference>
<dbReference type="PROSITE" id="PS51755">
    <property type="entry name" value="OMPR_PHOB"/>
    <property type="match status" value="1"/>
</dbReference>
<keyword evidence="5" id="KW-0804">Transcription</keyword>
<evidence type="ECO:0000313" key="8">
    <source>
        <dbReference type="EMBL" id="KUN07195.1"/>
    </source>
</evidence>
<evidence type="ECO:0000313" key="9">
    <source>
        <dbReference type="Proteomes" id="UP000053127"/>
    </source>
</evidence>
<gene>
    <name evidence="8" type="ORF">AQI95_11670</name>
</gene>
<dbReference type="SUPFAM" id="SSF48452">
    <property type="entry name" value="TPR-like"/>
    <property type="match status" value="1"/>
</dbReference>
<protein>
    <recommendedName>
        <fullName evidence="7">OmpR/PhoB-type domain-containing protein</fullName>
    </recommendedName>
</protein>
<keyword evidence="2" id="KW-0902">Two-component regulatory system</keyword>
<dbReference type="InterPro" id="IPR027417">
    <property type="entry name" value="P-loop_NTPase"/>
</dbReference>